<accession>A0ABX7BVW8</accession>
<feature type="transmembrane region" description="Helical" evidence="2">
    <location>
        <begin position="52"/>
        <end position="72"/>
    </location>
</feature>
<feature type="transmembrane region" description="Helical" evidence="2">
    <location>
        <begin position="21"/>
        <end position="40"/>
    </location>
</feature>
<evidence type="ECO:0000313" key="4">
    <source>
        <dbReference type="Proteomes" id="UP000595460"/>
    </source>
</evidence>
<reference evidence="3 4" key="1">
    <citation type="submission" date="2021-01" db="EMBL/GenBank/DDBJ databases">
        <title>Genome seq and assembly of Devosia sp. G19.</title>
        <authorList>
            <person name="Chhetri G."/>
        </authorList>
    </citation>
    <scope>NUCLEOTIDE SEQUENCE [LARGE SCALE GENOMIC DNA]</scope>
    <source>
        <strain evidence="3 4">G19</strain>
    </source>
</reference>
<keyword evidence="2" id="KW-0812">Transmembrane</keyword>
<keyword evidence="4" id="KW-1185">Reference proteome</keyword>
<gene>
    <name evidence="3" type="ORF">JI749_12675</name>
</gene>
<evidence type="ECO:0000256" key="1">
    <source>
        <dbReference type="SAM" id="MobiDB-lite"/>
    </source>
</evidence>
<feature type="transmembrane region" description="Helical" evidence="2">
    <location>
        <begin position="84"/>
        <end position="103"/>
    </location>
</feature>
<dbReference type="EMBL" id="CP068047">
    <property type="protein sequence ID" value="QQR35219.1"/>
    <property type="molecule type" value="Genomic_DNA"/>
</dbReference>
<evidence type="ECO:0000313" key="3">
    <source>
        <dbReference type="EMBL" id="QQR35219.1"/>
    </source>
</evidence>
<sequence>MGSYFDGMLRYFELSGRSTRMQYWMFFLIQFVLLVLAVVADYQLGGFAHPKYPQAPLTLFVIFVHAVPAITVSVRRLHDIGKSGAWYLLNFVPFGGVVLLFWACCASEPGRNIYDDTEPSRYEPRGGRPARQAQTTIPRAVRMGSGATRPPSPTYDGLSAPERFI</sequence>
<dbReference type="InterPro" id="IPR008523">
    <property type="entry name" value="DUF805"/>
</dbReference>
<dbReference type="RefSeq" id="WP_201654418.1">
    <property type="nucleotide sequence ID" value="NZ_CP068047.1"/>
</dbReference>
<organism evidence="3 4">
    <name type="scientific">Devosia oryziradicis</name>
    <dbReference type="NCBI Taxonomy" id="2801335"/>
    <lineage>
        <taxon>Bacteria</taxon>
        <taxon>Pseudomonadati</taxon>
        <taxon>Pseudomonadota</taxon>
        <taxon>Alphaproteobacteria</taxon>
        <taxon>Hyphomicrobiales</taxon>
        <taxon>Devosiaceae</taxon>
        <taxon>Devosia</taxon>
    </lineage>
</organism>
<dbReference type="PANTHER" id="PTHR34980:SF2">
    <property type="entry name" value="INNER MEMBRANE PROTEIN YHAH-RELATED"/>
    <property type="match status" value="1"/>
</dbReference>
<keyword evidence="2" id="KW-1133">Transmembrane helix</keyword>
<dbReference type="Pfam" id="PF05656">
    <property type="entry name" value="DUF805"/>
    <property type="match status" value="1"/>
</dbReference>
<proteinExistence type="predicted"/>
<dbReference type="Proteomes" id="UP000595460">
    <property type="component" value="Chromosome"/>
</dbReference>
<protein>
    <submittedName>
        <fullName evidence="3">DUF805 domain-containing protein</fullName>
    </submittedName>
</protein>
<dbReference type="PANTHER" id="PTHR34980">
    <property type="entry name" value="INNER MEMBRANE PROTEIN-RELATED-RELATED"/>
    <property type="match status" value="1"/>
</dbReference>
<name>A0ABX7BVW8_9HYPH</name>
<keyword evidence="2" id="KW-0472">Membrane</keyword>
<evidence type="ECO:0000256" key="2">
    <source>
        <dbReference type="SAM" id="Phobius"/>
    </source>
</evidence>
<feature type="region of interest" description="Disordered" evidence="1">
    <location>
        <begin position="115"/>
        <end position="165"/>
    </location>
</feature>